<evidence type="ECO:0000256" key="4">
    <source>
        <dbReference type="ARBA" id="ARBA00022737"/>
    </source>
</evidence>
<dbReference type="GO" id="GO:0044231">
    <property type="term" value="C:host cell presynaptic membrane"/>
    <property type="evidence" value="ECO:0007669"/>
    <property type="project" value="UniProtKB-KW"/>
</dbReference>
<reference evidence="10" key="1">
    <citation type="submission" date="2011-08" db="EMBL/GenBank/DDBJ databases">
        <authorList>
            <person name="Rombauts S."/>
        </authorList>
    </citation>
    <scope>NUCLEOTIDE SEQUENCE</scope>
    <source>
        <strain evidence="10">London</strain>
    </source>
</reference>
<feature type="repeat" description="ANK" evidence="8">
    <location>
        <begin position="51"/>
        <end position="83"/>
    </location>
</feature>
<dbReference type="PANTHER" id="PTHR24171">
    <property type="entry name" value="ANKYRIN REPEAT DOMAIN-CONTAINING PROTEIN 39-RELATED"/>
    <property type="match status" value="1"/>
</dbReference>
<evidence type="ECO:0000256" key="5">
    <source>
        <dbReference type="ARBA" id="ARBA00023028"/>
    </source>
</evidence>
<protein>
    <submittedName>
        <fullName evidence="9">Uncharacterized protein</fullName>
    </submittedName>
</protein>
<dbReference type="EnsemblMetazoa" id="tetur11g02270.1">
    <property type="protein sequence ID" value="tetur11g02270.1"/>
    <property type="gene ID" value="tetur11g02270"/>
</dbReference>
<evidence type="ECO:0000256" key="6">
    <source>
        <dbReference type="ARBA" id="ARBA00023043"/>
    </source>
</evidence>
<keyword evidence="7" id="KW-1053">Target membrane</keyword>
<name>T1KGW7_TETUR</name>
<dbReference type="PROSITE" id="PS50297">
    <property type="entry name" value="ANK_REP_REGION"/>
    <property type="match status" value="2"/>
</dbReference>
<evidence type="ECO:0000313" key="9">
    <source>
        <dbReference type="EnsemblMetazoa" id="tetur11g02270.1"/>
    </source>
</evidence>
<dbReference type="GO" id="GO:0006887">
    <property type="term" value="P:exocytosis"/>
    <property type="evidence" value="ECO:0007669"/>
    <property type="project" value="UniProtKB-KW"/>
</dbReference>
<dbReference type="InterPro" id="IPR036770">
    <property type="entry name" value="Ankyrin_rpt-contain_sf"/>
</dbReference>
<keyword evidence="2" id="KW-0268">Exocytosis</keyword>
<keyword evidence="5" id="KW-0800">Toxin</keyword>
<dbReference type="EMBL" id="CAEY01000071">
    <property type="status" value="NOT_ANNOTATED_CDS"/>
    <property type="molecule type" value="Genomic_DNA"/>
</dbReference>
<evidence type="ECO:0000256" key="1">
    <source>
        <dbReference type="ARBA" id="ARBA00004175"/>
    </source>
</evidence>
<organism evidence="9 10">
    <name type="scientific">Tetranychus urticae</name>
    <name type="common">Two-spotted spider mite</name>
    <dbReference type="NCBI Taxonomy" id="32264"/>
    <lineage>
        <taxon>Eukaryota</taxon>
        <taxon>Metazoa</taxon>
        <taxon>Ecdysozoa</taxon>
        <taxon>Arthropoda</taxon>
        <taxon>Chelicerata</taxon>
        <taxon>Arachnida</taxon>
        <taxon>Acari</taxon>
        <taxon>Acariformes</taxon>
        <taxon>Trombidiformes</taxon>
        <taxon>Prostigmata</taxon>
        <taxon>Eleutherengona</taxon>
        <taxon>Raphignathae</taxon>
        <taxon>Tetranychoidea</taxon>
        <taxon>Tetranychidae</taxon>
        <taxon>Tetranychus</taxon>
    </lineage>
</organism>
<keyword evidence="6 8" id="KW-0040">ANK repeat</keyword>
<evidence type="ECO:0000313" key="10">
    <source>
        <dbReference type="Proteomes" id="UP000015104"/>
    </source>
</evidence>
<dbReference type="PROSITE" id="PS50088">
    <property type="entry name" value="ANK_REPEAT"/>
    <property type="match status" value="2"/>
</dbReference>
<proteinExistence type="predicted"/>
<evidence type="ECO:0000256" key="2">
    <source>
        <dbReference type="ARBA" id="ARBA00022483"/>
    </source>
</evidence>
<keyword evidence="4" id="KW-0677">Repeat</keyword>
<evidence type="ECO:0000256" key="7">
    <source>
        <dbReference type="ARBA" id="ARBA00023298"/>
    </source>
</evidence>
<dbReference type="SUPFAM" id="SSF48403">
    <property type="entry name" value="Ankyrin repeat"/>
    <property type="match status" value="1"/>
</dbReference>
<accession>T1KGW7</accession>
<dbReference type="Pfam" id="PF12796">
    <property type="entry name" value="Ank_2"/>
    <property type="match status" value="1"/>
</dbReference>
<dbReference type="AlphaFoldDB" id="T1KGW7"/>
<feature type="repeat" description="ANK" evidence="8">
    <location>
        <begin position="84"/>
        <end position="116"/>
    </location>
</feature>
<dbReference type="Proteomes" id="UP000015104">
    <property type="component" value="Unassembled WGS sequence"/>
</dbReference>
<dbReference type="HOGENOM" id="CLU_000134_18_1_1"/>
<keyword evidence="5" id="KW-0638">Presynaptic neurotoxin</keyword>
<dbReference type="eggNOG" id="KOG4177">
    <property type="taxonomic scope" value="Eukaryota"/>
</dbReference>
<comment type="subcellular location">
    <subcellularLocation>
        <location evidence="1">Target cell membrane</location>
    </subcellularLocation>
</comment>
<evidence type="ECO:0000256" key="3">
    <source>
        <dbReference type="ARBA" id="ARBA00022537"/>
    </source>
</evidence>
<evidence type="ECO:0000256" key="8">
    <source>
        <dbReference type="PROSITE-ProRule" id="PRU00023"/>
    </source>
</evidence>
<keyword evidence="7" id="KW-0472">Membrane</keyword>
<keyword evidence="5" id="KW-0528">Neurotoxin</keyword>
<keyword evidence="10" id="KW-1185">Reference proteome</keyword>
<sequence>MILNIFANFSTISSLTFFQNKDLREACSKGDLAEVKRLLGKGADVKSRDSSGNTPLHMVDEGQFEEIIDLLVKKGADISKGDRNMWTALHWASVKGKNDVVKCLIKHGANVNAKTVDGFTPLMAAINGFYNKVGNYANEGSEHIFKDVCLAIASHMTKADMVNIKNNEGFNVLDFDNALNNSFVLSMLEIILK</sequence>
<keyword evidence="3" id="KW-1052">Target cell membrane</keyword>
<dbReference type="PRINTS" id="PR01415">
    <property type="entry name" value="ANKYRIN"/>
</dbReference>
<dbReference type="Gene3D" id="1.25.40.20">
    <property type="entry name" value="Ankyrin repeat-containing domain"/>
    <property type="match status" value="2"/>
</dbReference>
<dbReference type="STRING" id="32264.T1KGW7"/>
<dbReference type="GO" id="GO:0044218">
    <property type="term" value="C:other organism cell membrane"/>
    <property type="evidence" value="ECO:0007669"/>
    <property type="project" value="UniProtKB-KW"/>
</dbReference>
<reference evidence="9" key="2">
    <citation type="submission" date="2015-06" db="UniProtKB">
        <authorList>
            <consortium name="EnsemblMetazoa"/>
        </authorList>
    </citation>
    <scope>IDENTIFICATION</scope>
</reference>
<dbReference type="SMART" id="SM00248">
    <property type="entry name" value="ANK"/>
    <property type="match status" value="4"/>
</dbReference>
<dbReference type="InterPro" id="IPR002110">
    <property type="entry name" value="Ankyrin_rpt"/>
</dbReference>